<dbReference type="EMBL" id="NHSF01000078">
    <property type="protein sequence ID" value="MBK5932179.1"/>
    <property type="molecule type" value="Genomic_DNA"/>
</dbReference>
<sequence>MCEKCPGLSSALDPLIRGAVPANVDAGLVPWGQGGGALAHQECEQATEPRGGTRGRSRLWDLWHKYHCPIIGTCLEVNDLRRLARKVGARMLNQAPTDFEVHVSFVAAAEEKNALSIAVQKELERRYARSVKRFAAAKSSAALLELWQQALAEGEVQGAFWAVMTHGLADVAVRSRAYEDIHMLSHQIGAGLRADLAALAKARKELARVRKDSETEAKQQARRMQAKLSEIGQLRERVAQLEGIEQAYEAMRERLRALEDDPERRALRTQVTELEQDNERQGRQLADAELRANALEAALGAAESEVVEITARLNEQVRACEALERLVGIGAEAAGCMAQDGAPCCEGQCREGQDGVLDLAGRRILCVGGRSDLASRYRDLVQRCNGEMIRHDGGLEDSQQRLQAALASADAVICPADAVSHNAYSRTKRFCKRMGKPCVLVPRSSVGAFAEALTALADPPHQQALQGPVSLGGERLPGPSGAA</sequence>
<reference evidence="4" key="2">
    <citation type="journal article" date="2020" name="Microorganisms">
        <title>Osmotic Adaptation and Compatible Solute Biosynthesis of Phototrophic Bacteria as Revealed from Genome Analyses.</title>
        <authorList>
            <person name="Imhoff J.F."/>
            <person name="Rahn T."/>
            <person name="Kunzel S."/>
            <person name="Keller A."/>
            <person name="Neulinger S.C."/>
        </authorList>
    </citation>
    <scope>NUCLEOTIDE SEQUENCE</scope>
    <source>
        <strain evidence="4">DSM 4395</strain>
    </source>
</reference>
<evidence type="ECO:0000256" key="3">
    <source>
        <dbReference type="SAM" id="MobiDB-lite"/>
    </source>
</evidence>
<name>A0AAJ0UIL9_HALSE</name>
<keyword evidence="2" id="KW-0175">Coiled coil</keyword>
<evidence type="ECO:0008006" key="6">
    <source>
        <dbReference type="Google" id="ProtNLM"/>
    </source>
</evidence>
<organism evidence="4 5">
    <name type="scientific">Halochromatium salexigens</name>
    <name type="common">Chromatium salexigens</name>
    <dbReference type="NCBI Taxonomy" id="49447"/>
    <lineage>
        <taxon>Bacteria</taxon>
        <taxon>Pseudomonadati</taxon>
        <taxon>Pseudomonadota</taxon>
        <taxon>Gammaproteobacteria</taxon>
        <taxon>Chromatiales</taxon>
        <taxon>Chromatiaceae</taxon>
        <taxon>Halochromatium</taxon>
    </lineage>
</organism>
<reference evidence="4" key="1">
    <citation type="submission" date="2017-05" db="EMBL/GenBank/DDBJ databases">
        <authorList>
            <person name="Imhoff J.F."/>
            <person name="Rahn T."/>
            <person name="Kuenzel S."/>
            <person name="Neulinger S.C."/>
        </authorList>
    </citation>
    <scope>NUCLEOTIDE SEQUENCE</scope>
    <source>
        <strain evidence="4">DSM 4395</strain>
    </source>
</reference>
<comment type="caution">
    <text evidence="4">The sequence shown here is derived from an EMBL/GenBank/DDBJ whole genome shotgun (WGS) entry which is preliminary data.</text>
</comment>
<evidence type="ECO:0000256" key="1">
    <source>
        <dbReference type="ARBA" id="ARBA00007189"/>
    </source>
</evidence>
<dbReference type="Pfam" id="PF10087">
    <property type="entry name" value="DUF2325"/>
    <property type="match status" value="1"/>
</dbReference>
<feature type="coiled-coil region" evidence="2">
    <location>
        <begin position="199"/>
        <end position="312"/>
    </location>
</feature>
<feature type="region of interest" description="Disordered" evidence="3">
    <location>
        <begin position="461"/>
        <end position="483"/>
    </location>
</feature>
<evidence type="ECO:0000313" key="5">
    <source>
        <dbReference type="Proteomes" id="UP001296967"/>
    </source>
</evidence>
<dbReference type="Proteomes" id="UP001296967">
    <property type="component" value="Unassembled WGS sequence"/>
</dbReference>
<evidence type="ECO:0000313" key="4">
    <source>
        <dbReference type="EMBL" id="MBK5932179.1"/>
    </source>
</evidence>
<keyword evidence="5" id="KW-1185">Reference proteome</keyword>
<accession>A0AAJ0UIL9</accession>
<evidence type="ECO:0000256" key="2">
    <source>
        <dbReference type="SAM" id="Coils"/>
    </source>
</evidence>
<comment type="similarity">
    <text evidence="1">Belongs to the UPF0751 family.</text>
</comment>
<gene>
    <name evidence="4" type="ORF">CCR82_16980</name>
</gene>
<dbReference type="AlphaFoldDB" id="A0AAJ0UIL9"/>
<proteinExistence type="inferred from homology"/>
<dbReference type="Gene3D" id="1.10.287.1490">
    <property type="match status" value="1"/>
</dbReference>
<protein>
    <recommendedName>
        <fullName evidence="6">DUF2325 domain-containing protein</fullName>
    </recommendedName>
</protein>
<dbReference type="InterPro" id="IPR016772">
    <property type="entry name" value="UCP020408"/>
</dbReference>